<gene>
    <name evidence="2" type="ORF">QFZ34_003271</name>
</gene>
<comment type="caution">
    <text evidence="2">The sequence shown here is derived from an EMBL/GenBank/DDBJ whole genome shotgun (WGS) entry which is preliminary data.</text>
</comment>
<dbReference type="Proteomes" id="UP001237780">
    <property type="component" value="Unassembled WGS sequence"/>
</dbReference>
<sequence length="64" mass="7512">MTDTSGKRQSSRLEQNRNIYLKTTDAMQIETPLTVVQFGDERLSTERKLNLPPRKQQRDDSIIY</sequence>
<organism evidence="2 3">
    <name type="scientific">Phyllobacterium ifriqiyense</name>
    <dbReference type="NCBI Taxonomy" id="314238"/>
    <lineage>
        <taxon>Bacteria</taxon>
        <taxon>Pseudomonadati</taxon>
        <taxon>Pseudomonadota</taxon>
        <taxon>Alphaproteobacteria</taxon>
        <taxon>Hyphomicrobiales</taxon>
        <taxon>Phyllobacteriaceae</taxon>
        <taxon>Phyllobacterium</taxon>
    </lineage>
</organism>
<keyword evidence="3" id="KW-1185">Reference proteome</keyword>
<reference evidence="2 3" key="1">
    <citation type="submission" date="2023-07" db="EMBL/GenBank/DDBJ databases">
        <title>Comparative genomics of wheat-associated soil bacteria to identify genetic determinants of phenazine resistance.</title>
        <authorList>
            <person name="Mouncey N."/>
        </authorList>
    </citation>
    <scope>NUCLEOTIDE SEQUENCE [LARGE SCALE GENOMIC DNA]</scope>
    <source>
        <strain evidence="2 3">W4I11</strain>
    </source>
</reference>
<proteinExistence type="predicted"/>
<evidence type="ECO:0000313" key="3">
    <source>
        <dbReference type="Proteomes" id="UP001237780"/>
    </source>
</evidence>
<accession>A0ABU0SBE7</accession>
<feature type="region of interest" description="Disordered" evidence="1">
    <location>
        <begin position="42"/>
        <end position="64"/>
    </location>
</feature>
<protein>
    <submittedName>
        <fullName evidence="2">Uncharacterized protein</fullName>
    </submittedName>
</protein>
<evidence type="ECO:0000256" key="1">
    <source>
        <dbReference type="SAM" id="MobiDB-lite"/>
    </source>
</evidence>
<evidence type="ECO:0000313" key="2">
    <source>
        <dbReference type="EMBL" id="MDQ0998089.1"/>
    </source>
</evidence>
<name>A0ABU0SBE7_9HYPH</name>
<dbReference type="EMBL" id="JAUSZT010000003">
    <property type="protein sequence ID" value="MDQ0998089.1"/>
    <property type="molecule type" value="Genomic_DNA"/>
</dbReference>